<dbReference type="Pfam" id="PF07729">
    <property type="entry name" value="FCD"/>
    <property type="match status" value="1"/>
</dbReference>
<dbReference type="Pfam" id="PF00392">
    <property type="entry name" value="GntR"/>
    <property type="match status" value="1"/>
</dbReference>
<keyword evidence="7" id="KW-1185">Reference proteome</keyword>
<dbReference type="InterPro" id="IPR008920">
    <property type="entry name" value="TF_FadR/GntR_C"/>
</dbReference>
<keyword evidence="1" id="KW-0805">Transcription regulation</keyword>
<dbReference type="InterPro" id="IPR011711">
    <property type="entry name" value="GntR_C"/>
</dbReference>
<feature type="compositionally biased region" description="Basic and acidic residues" evidence="4">
    <location>
        <begin position="230"/>
        <end position="245"/>
    </location>
</feature>
<protein>
    <submittedName>
        <fullName evidence="6">GntR family transcriptional regulator</fullName>
    </submittedName>
</protein>
<dbReference type="SUPFAM" id="SSF46785">
    <property type="entry name" value="Winged helix' DNA-binding domain"/>
    <property type="match status" value="1"/>
</dbReference>
<gene>
    <name evidence="6" type="ORF">skT53_35300</name>
</gene>
<sequence length="245" mass="28283">MKAIMRENPLYEQIYENLRTAIFSGEIRSGERLVDSRVAEKLQVSRSPVREAFRKLEQDGLLENRDGIMYVYEPSLQDIVELYQVRAGLESVAAYWAAQNLTDQQLDDLKRSLEDVKKALAANRPDDIIRLNTYFHETILTASGNLRLQKMMSHIRSLVFLFRSTLFTKYQRGGDFLPEHEAVLQALVDRNEKLAAEEMESHILKDLAHFKTVFLHDQPAGQRSSPSDMAEQKAKTVEQKSKRRL</sequence>
<dbReference type="PROSITE" id="PS50949">
    <property type="entry name" value="HTH_GNTR"/>
    <property type="match status" value="1"/>
</dbReference>
<dbReference type="Gene3D" id="1.10.10.10">
    <property type="entry name" value="Winged helix-like DNA-binding domain superfamily/Winged helix DNA-binding domain"/>
    <property type="match status" value="1"/>
</dbReference>
<feature type="domain" description="HTH gntR-type" evidence="5">
    <location>
        <begin position="8"/>
        <end position="75"/>
    </location>
</feature>
<dbReference type="InterPro" id="IPR000524">
    <property type="entry name" value="Tscrpt_reg_HTH_GntR"/>
</dbReference>
<dbReference type="CDD" id="cd07377">
    <property type="entry name" value="WHTH_GntR"/>
    <property type="match status" value="1"/>
</dbReference>
<dbReference type="PANTHER" id="PTHR43537:SF24">
    <property type="entry name" value="GLUCONATE OPERON TRANSCRIPTIONAL REPRESSOR"/>
    <property type="match status" value="1"/>
</dbReference>
<dbReference type="Proteomes" id="UP000593802">
    <property type="component" value="Chromosome"/>
</dbReference>
<dbReference type="PANTHER" id="PTHR43537">
    <property type="entry name" value="TRANSCRIPTIONAL REGULATOR, GNTR FAMILY"/>
    <property type="match status" value="1"/>
</dbReference>
<reference evidence="6 7" key="1">
    <citation type="submission" date="2020-08" db="EMBL/GenBank/DDBJ databases">
        <title>Complete Genome Sequence of Effusibacillus dendaii Strain skT53, Isolated from Farmland soil.</title>
        <authorList>
            <person name="Konishi T."/>
            <person name="Kawasaki H."/>
        </authorList>
    </citation>
    <scope>NUCLEOTIDE SEQUENCE [LARGE SCALE GENOMIC DNA]</scope>
    <source>
        <strain evidence="7">skT53</strain>
    </source>
</reference>
<dbReference type="SMART" id="SM00345">
    <property type="entry name" value="HTH_GNTR"/>
    <property type="match status" value="1"/>
</dbReference>
<proteinExistence type="predicted"/>
<dbReference type="SMART" id="SM00895">
    <property type="entry name" value="FCD"/>
    <property type="match status" value="1"/>
</dbReference>
<feature type="region of interest" description="Disordered" evidence="4">
    <location>
        <begin position="218"/>
        <end position="245"/>
    </location>
</feature>
<dbReference type="InterPro" id="IPR036390">
    <property type="entry name" value="WH_DNA-bd_sf"/>
</dbReference>
<organism evidence="6 7">
    <name type="scientific">Effusibacillus dendaii</name>
    <dbReference type="NCBI Taxonomy" id="2743772"/>
    <lineage>
        <taxon>Bacteria</taxon>
        <taxon>Bacillati</taxon>
        <taxon>Bacillota</taxon>
        <taxon>Bacilli</taxon>
        <taxon>Bacillales</taxon>
        <taxon>Alicyclobacillaceae</taxon>
        <taxon>Effusibacillus</taxon>
    </lineage>
</organism>
<evidence type="ECO:0000313" key="6">
    <source>
        <dbReference type="EMBL" id="BCJ88545.1"/>
    </source>
</evidence>
<dbReference type="SUPFAM" id="SSF48008">
    <property type="entry name" value="GntR ligand-binding domain-like"/>
    <property type="match status" value="1"/>
</dbReference>
<keyword evidence="2" id="KW-0238">DNA-binding</keyword>
<dbReference type="AlphaFoldDB" id="A0A7I8DEQ8"/>
<dbReference type="RefSeq" id="WP_200759133.1">
    <property type="nucleotide sequence ID" value="NZ_AP023366.1"/>
</dbReference>
<evidence type="ECO:0000256" key="3">
    <source>
        <dbReference type="ARBA" id="ARBA00023163"/>
    </source>
</evidence>
<evidence type="ECO:0000256" key="2">
    <source>
        <dbReference type="ARBA" id="ARBA00023125"/>
    </source>
</evidence>
<evidence type="ECO:0000256" key="4">
    <source>
        <dbReference type="SAM" id="MobiDB-lite"/>
    </source>
</evidence>
<dbReference type="KEGG" id="eff:skT53_35300"/>
<dbReference type="EMBL" id="AP023366">
    <property type="protein sequence ID" value="BCJ88545.1"/>
    <property type="molecule type" value="Genomic_DNA"/>
</dbReference>
<evidence type="ECO:0000256" key="1">
    <source>
        <dbReference type="ARBA" id="ARBA00023015"/>
    </source>
</evidence>
<evidence type="ECO:0000313" key="7">
    <source>
        <dbReference type="Proteomes" id="UP000593802"/>
    </source>
</evidence>
<dbReference type="InterPro" id="IPR036388">
    <property type="entry name" value="WH-like_DNA-bd_sf"/>
</dbReference>
<name>A0A7I8DEQ8_9BACL</name>
<keyword evidence="3" id="KW-0804">Transcription</keyword>
<dbReference type="GO" id="GO:0003700">
    <property type="term" value="F:DNA-binding transcription factor activity"/>
    <property type="evidence" value="ECO:0007669"/>
    <property type="project" value="InterPro"/>
</dbReference>
<dbReference type="Gene3D" id="1.20.120.530">
    <property type="entry name" value="GntR ligand-binding domain-like"/>
    <property type="match status" value="1"/>
</dbReference>
<accession>A0A7I8DEQ8</accession>
<dbReference type="GO" id="GO:0003677">
    <property type="term" value="F:DNA binding"/>
    <property type="evidence" value="ECO:0007669"/>
    <property type="project" value="UniProtKB-KW"/>
</dbReference>
<evidence type="ECO:0000259" key="5">
    <source>
        <dbReference type="PROSITE" id="PS50949"/>
    </source>
</evidence>